<dbReference type="PATRIC" id="fig|1359157.3.peg.315"/>
<dbReference type="Proteomes" id="UP000033722">
    <property type="component" value="Unassembled WGS sequence"/>
</dbReference>
<evidence type="ECO:0000313" key="2">
    <source>
        <dbReference type="Proteomes" id="UP000033722"/>
    </source>
</evidence>
<gene>
    <name evidence="1" type="ORF">APHCRT_0640</name>
</gene>
<dbReference type="AlphaFoldDB" id="A0A0F3Q1A3"/>
<sequence>MQSLAMRIQVKIAEKVFDKCGDCACGLLNMESKQTILESHIKAQQSSVEIYSRQTYLEGYGALMEIDNVFSIFDEKYTIGLQVQTFTQA</sequence>
<comment type="caution">
    <text evidence="1">The sequence shown here is derived from an EMBL/GenBank/DDBJ whole genome shotgun (WGS) entry which is preliminary data.</text>
</comment>
<protein>
    <submittedName>
        <fullName evidence="1">Uncharacterized protein</fullName>
    </submittedName>
</protein>
<organism evidence="1 2">
    <name type="scientific">Anaplasma phagocytophilum str. CRT53-1</name>
    <dbReference type="NCBI Taxonomy" id="1359157"/>
    <lineage>
        <taxon>Bacteria</taxon>
        <taxon>Pseudomonadati</taxon>
        <taxon>Pseudomonadota</taxon>
        <taxon>Alphaproteobacteria</taxon>
        <taxon>Rickettsiales</taxon>
        <taxon>Anaplasmataceae</taxon>
        <taxon>Anaplasma</taxon>
        <taxon>phagocytophilum group</taxon>
    </lineage>
</organism>
<proteinExistence type="predicted"/>
<reference evidence="1 2" key="1">
    <citation type="submission" date="2015-01" db="EMBL/GenBank/DDBJ databases">
        <title>Genome Sequencing of Rickettsiales.</title>
        <authorList>
            <person name="Daugherty S.C."/>
            <person name="Su Q."/>
            <person name="Abolude K."/>
            <person name="Beier-Sexton M."/>
            <person name="Carlyon J.A."/>
            <person name="Carter R."/>
            <person name="Day N.P."/>
            <person name="Dumler S.J."/>
            <person name="Dyachenko V."/>
            <person name="Godinez A."/>
            <person name="Kurtti T.J."/>
            <person name="Lichay M."/>
            <person name="Mullins K.E."/>
            <person name="Ott S."/>
            <person name="Pappas-Brown V."/>
            <person name="Paris D.H."/>
            <person name="Patel P."/>
            <person name="Richards A.L."/>
            <person name="Sadzewicz L."/>
            <person name="Sears K."/>
            <person name="Seidman D."/>
            <person name="Sengamalay N."/>
            <person name="Stenos J."/>
            <person name="Tallon L.J."/>
            <person name="Vincent G."/>
            <person name="Fraser C.M."/>
            <person name="Munderloh U."/>
            <person name="Dunning-Hotopp J.C."/>
        </authorList>
    </citation>
    <scope>NUCLEOTIDE SEQUENCE [LARGE SCALE GENOMIC DNA]</scope>
    <source>
        <strain evidence="1 2">CRT53-1</strain>
    </source>
</reference>
<dbReference type="EMBL" id="LAOD01000016">
    <property type="protein sequence ID" value="KJV86027.1"/>
    <property type="molecule type" value="Genomic_DNA"/>
</dbReference>
<accession>A0A0F3Q1A3</accession>
<name>A0A0F3Q1A3_ANAPH</name>
<evidence type="ECO:0000313" key="1">
    <source>
        <dbReference type="EMBL" id="KJV86027.1"/>
    </source>
</evidence>